<accession>A0A165EV92</accession>
<dbReference type="Proteomes" id="UP000076842">
    <property type="component" value="Unassembled WGS sequence"/>
</dbReference>
<evidence type="ECO:0008006" key="4">
    <source>
        <dbReference type="Google" id="ProtNLM"/>
    </source>
</evidence>
<keyword evidence="3" id="KW-1185">Reference proteome</keyword>
<dbReference type="AlphaFoldDB" id="A0A165EV92"/>
<name>A0A165EV92_9BASI</name>
<gene>
    <name evidence="2" type="ORF">CALCODRAFT_498488</name>
</gene>
<dbReference type="EMBL" id="KV423992">
    <property type="protein sequence ID" value="KZT55591.1"/>
    <property type="molecule type" value="Genomic_DNA"/>
</dbReference>
<keyword evidence="1" id="KW-0732">Signal</keyword>
<dbReference type="InParanoid" id="A0A165EV92"/>
<evidence type="ECO:0000313" key="2">
    <source>
        <dbReference type="EMBL" id="KZT55591.1"/>
    </source>
</evidence>
<feature type="signal peptide" evidence="1">
    <location>
        <begin position="1"/>
        <end position="20"/>
    </location>
</feature>
<dbReference type="OrthoDB" id="2841294at2759"/>
<feature type="chain" id="PRO_5007857389" description="Phosphatidylglycerol/phosphatidylinositol transfer protein" evidence="1">
    <location>
        <begin position="21"/>
        <end position="151"/>
    </location>
</feature>
<reference evidence="2 3" key="1">
    <citation type="journal article" date="2016" name="Mol. Biol. Evol.">
        <title>Comparative Genomics of Early-Diverging Mushroom-Forming Fungi Provides Insights into the Origins of Lignocellulose Decay Capabilities.</title>
        <authorList>
            <person name="Nagy L.G."/>
            <person name="Riley R."/>
            <person name="Tritt A."/>
            <person name="Adam C."/>
            <person name="Daum C."/>
            <person name="Floudas D."/>
            <person name="Sun H."/>
            <person name="Yadav J.S."/>
            <person name="Pangilinan J."/>
            <person name="Larsson K.H."/>
            <person name="Matsuura K."/>
            <person name="Barry K."/>
            <person name="Labutti K."/>
            <person name="Kuo R."/>
            <person name="Ohm R.A."/>
            <person name="Bhattacharya S.S."/>
            <person name="Shirouzu T."/>
            <person name="Yoshinaga Y."/>
            <person name="Martin F.M."/>
            <person name="Grigoriev I.V."/>
            <person name="Hibbett D.S."/>
        </authorList>
    </citation>
    <scope>NUCLEOTIDE SEQUENCE [LARGE SCALE GENOMIC DNA]</scope>
    <source>
        <strain evidence="2 3">HHB12733</strain>
    </source>
</reference>
<proteinExistence type="predicted"/>
<protein>
    <recommendedName>
        <fullName evidence="4">Phosphatidylglycerol/phosphatidylinositol transfer protein</fullName>
    </recommendedName>
</protein>
<evidence type="ECO:0000313" key="3">
    <source>
        <dbReference type="Proteomes" id="UP000076842"/>
    </source>
</evidence>
<sequence>MKSAFVGILTAVALCLSAKGQSIQFLQPADGASLAPGHNFSIQIGQPLELSGFENAAISFGYAACSQSVSDGTSVCPNVAAPNQGVGAMLETFVFQPQLSHVPGTPPNQNFSIELPSYATSKGVLSATLFYFGTAALAPMFTLANITILAA</sequence>
<evidence type="ECO:0000256" key="1">
    <source>
        <dbReference type="SAM" id="SignalP"/>
    </source>
</evidence>
<organism evidence="2 3">
    <name type="scientific">Calocera cornea HHB12733</name>
    <dbReference type="NCBI Taxonomy" id="1353952"/>
    <lineage>
        <taxon>Eukaryota</taxon>
        <taxon>Fungi</taxon>
        <taxon>Dikarya</taxon>
        <taxon>Basidiomycota</taxon>
        <taxon>Agaricomycotina</taxon>
        <taxon>Dacrymycetes</taxon>
        <taxon>Dacrymycetales</taxon>
        <taxon>Dacrymycetaceae</taxon>
        <taxon>Calocera</taxon>
    </lineage>
</organism>